<dbReference type="InterPro" id="IPR017588">
    <property type="entry name" value="UacT-like"/>
</dbReference>
<dbReference type="HOGENOM" id="CLU_017959_8_2_6"/>
<evidence type="ECO:0000256" key="2">
    <source>
        <dbReference type="ARBA" id="ARBA00008821"/>
    </source>
</evidence>
<dbReference type="PANTHER" id="PTHR42810">
    <property type="entry name" value="PURINE PERMEASE C1399.01C-RELATED"/>
    <property type="match status" value="1"/>
</dbReference>
<dbReference type="GO" id="GO:0042907">
    <property type="term" value="F:xanthine transmembrane transporter activity"/>
    <property type="evidence" value="ECO:0007669"/>
    <property type="project" value="TreeGrafter"/>
</dbReference>
<keyword evidence="3" id="KW-0813">Transport</keyword>
<evidence type="ECO:0000256" key="3">
    <source>
        <dbReference type="ARBA" id="ARBA00022448"/>
    </source>
</evidence>
<evidence type="ECO:0000313" key="9">
    <source>
        <dbReference type="EMBL" id="CDF84770.1"/>
    </source>
</evidence>
<dbReference type="Pfam" id="PF00860">
    <property type="entry name" value="Xan_ur_permease"/>
    <property type="match status" value="1"/>
</dbReference>
<dbReference type="AlphaFoldDB" id="A0A024HIB0"/>
<feature type="transmembrane region" description="Helical" evidence="8">
    <location>
        <begin position="385"/>
        <end position="407"/>
    </location>
</feature>
<dbReference type="RefSeq" id="WP_043253274.1">
    <property type="nucleotide sequence ID" value="NZ_HG322950.1"/>
</dbReference>
<organism evidence="9 10">
    <name type="scientific">Pseudomonas knackmussii (strain DSM 6978 / CCUG 54928 / LMG 23759 / B13)</name>
    <dbReference type="NCBI Taxonomy" id="1301098"/>
    <lineage>
        <taxon>Bacteria</taxon>
        <taxon>Pseudomonadati</taxon>
        <taxon>Pseudomonadota</taxon>
        <taxon>Gammaproteobacteria</taxon>
        <taxon>Pseudomonadales</taxon>
        <taxon>Pseudomonadaceae</taxon>
        <taxon>Pseudomonas</taxon>
    </lineage>
</organism>
<dbReference type="KEGG" id="pkc:PKB_3427"/>
<keyword evidence="10" id="KW-1185">Reference proteome</keyword>
<dbReference type="NCBIfam" id="TIGR03173">
    <property type="entry name" value="pbuX"/>
    <property type="match status" value="1"/>
</dbReference>
<evidence type="ECO:0000256" key="8">
    <source>
        <dbReference type="SAM" id="Phobius"/>
    </source>
</evidence>
<dbReference type="PATRIC" id="fig|1301098.3.peg.3442"/>
<feature type="transmembrane region" description="Helical" evidence="8">
    <location>
        <begin position="137"/>
        <end position="162"/>
    </location>
</feature>
<keyword evidence="7 8" id="KW-0472">Membrane</keyword>
<name>A0A024HIB0_PSEKB</name>
<dbReference type="PANTHER" id="PTHR42810:SF4">
    <property type="entry name" value="URIC ACID TRANSPORTER UACT"/>
    <property type="match status" value="1"/>
</dbReference>
<feature type="transmembrane region" description="Helical" evidence="8">
    <location>
        <begin position="20"/>
        <end position="44"/>
    </location>
</feature>
<dbReference type="Proteomes" id="UP000025241">
    <property type="component" value="Chromosome I"/>
</dbReference>
<feature type="transmembrane region" description="Helical" evidence="8">
    <location>
        <begin position="85"/>
        <end position="106"/>
    </location>
</feature>
<sequence length="448" mass="47002">MSEVTERRAAGSPADQRLPLLQLLLVGFQHVLLMYGGAVAVPLIVGQAAGLSRDEIAFLINADLLVAGIATVVQSLGIGPVGIRMPVMMGASFAAVGSMVAMAGMPGVGIDGIFGATIAAGFFGMLIAPFMSRIVRFFPPLVTGTVITSIGMCLFPVAINWAGGGKGAAHFGALEYLFLSSLVLAAILLVNRFLKGFWTNVSVLIGMLLGYIVASAMGMVDLSGMDARPLFEVVTPLHFGAPSFHLAPVLSMCLVVLIIFVESTGMFLALGKITGDEICPKRLRRGLLCDATASFFAGFMNTFTHSSFAQNIGLVQMTGVRSRFVTVAAGGFLILLSLLPKAAYVVASIPPAVLGGAGIAMFGMVAASGIRILHEVDIVDRRNQLLVAVSIGMGMVPVVRPDFFAALPAWMEPITHSGIAMTAIWAVLLNLLFNILGERGRDALCGHH</sequence>
<keyword evidence="4" id="KW-1003">Cell membrane</keyword>
<evidence type="ECO:0000256" key="1">
    <source>
        <dbReference type="ARBA" id="ARBA00004651"/>
    </source>
</evidence>
<dbReference type="InterPro" id="IPR006043">
    <property type="entry name" value="NCS2"/>
</dbReference>
<dbReference type="STRING" id="1301098.PKB_3427"/>
<dbReference type="OrthoDB" id="9805749at2"/>
<keyword evidence="5 8" id="KW-0812">Transmembrane</keyword>
<comment type="similarity">
    <text evidence="2">Belongs to the nucleobase:cation symporter-2 (NCS2) (TC 2.A.40) family.</text>
</comment>
<feature type="transmembrane region" description="Helical" evidence="8">
    <location>
        <begin position="352"/>
        <end position="373"/>
    </location>
</feature>
<evidence type="ECO:0000256" key="4">
    <source>
        <dbReference type="ARBA" id="ARBA00022475"/>
    </source>
</evidence>
<dbReference type="EMBL" id="HG322950">
    <property type="protein sequence ID" value="CDF84770.1"/>
    <property type="molecule type" value="Genomic_DNA"/>
</dbReference>
<feature type="transmembrane region" description="Helical" evidence="8">
    <location>
        <begin position="239"/>
        <end position="261"/>
    </location>
</feature>
<comment type="subcellular location">
    <subcellularLocation>
        <location evidence="1">Cell membrane</location>
        <topology evidence="1">Multi-pass membrane protein</topology>
    </subcellularLocation>
</comment>
<gene>
    <name evidence="9" type="primary">ygfU</name>
    <name evidence="9" type="ORF">PKB_3427</name>
</gene>
<feature type="transmembrane region" description="Helical" evidence="8">
    <location>
        <begin position="168"/>
        <end position="190"/>
    </location>
</feature>
<feature type="transmembrane region" description="Helical" evidence="8">
    <location>
        <begin position="56"/>
        <end position="73"/>
    </location>
</feature>
<feature type="transmembrane region" description="Helical" evidence="8">
    <location>
        <begin position="324"/>
        <end position="346"/>
    </location>
</feature>
<dbReference type="NCBIfam" id="NF037981">
    <property type="entry name" value="NCS2_1"/>
    <property type="match status" value="1"/>
</dbReference>
<feature type="transmembrane region" description="Helical" evidence="8">
    <location>
        <begin position="413"/>
        <end position="433"/>
    </location>
</feature>
<reference evidence="9 10" key="1">
    <citation type="submission" date="2013-03" db="EMBL/GenBank/DDBJ databases">
        <authorList>
            <person name="Linke B."/>
        </authorList>
    </citation>
    <scope>NUCLEOTIDE SEQUENCE [LARGE SCALE GENOMIC DNA]</scope>
    <source>
        <strain evidence="9 10">B13</strain>
    </source>
</reference>
<accession>A0A024HIB0</accession>
<evidence type="ECO:0000313" key="10">
    <source>
        <dbReference type="Proteomes" id="UP000025241"/>
    </source>
</evidence>
<evidence type="ECO:0000256" key="5">
    <source>
        <dbReference type="ARBA" id="ARBA00022692"/>
    </source>
</evidence>
<reference evidence="9 10" key="2">
    <citation type="submission" date="2014-05" db="EMBL/GenBank/DDBJ databases">
        <title>Genome sequence of the 3-chlorobenzoate degrading bacterium Pseudomonas knackmussii B13 shows multiple evidence for horizontal gene transfer.</title>
        <authorList>
            <person name="Miyazaki R."/>
            <person name="Bertelli C."/>
            <person name="Falquet L."/>
            <person name="Robinson-Rechavi M."/>
            <person name="Gharib W."/>
            <person name="Roy S."/>
            <person name="Van der Meer J.R."/>
        </authorList>
    </citation>
    <scope>NUCLEOTIDE SEQUENCE [LARGE SCALE GENOMIC DNA]</scope>
    <source>
        <strain evidence="9 10">B13</strain>
    </source>
</reference>
<feature type="transmembrane region" description="Helical" evidence="8">
    <location>
        <begin position="112"/>
        <end position="130"/>
    </location>
</feature>
<dbReference type="PROSITE" id="PS01116">
    <property type="entry name" value="XANTH_URACIL_PERMASE"/>
    <property type="match status" value="1"/>
</dbReference>
<dbReference type="GO" id="GO:0005886">
    <property type="term" value="C:plasma membrane"/>
    <property type="evidence" value="ECO:0007669"/>
    <property type="project" value="UniProtKB-SubCell"/>
</dbReference>
<evidence type="ECO:0000256" key="7">
    <source>
        <dbReference type="ARBA" id="ARBA00023136"/>
    </source>
</evidence>
<feature type="transmembrane region" description="Helical" evidence="8">
    <location>
        <begin position="197"/>
        <end position="219"/>
    </location>
</feature>
<dbReference type="eggNOG" id="COG2233">
    <property type="taxonomic scope" value="Bacteria"/>
</dbReference>
<evidence type="ECO:0000256" key="6">
    <source>
        <dbReference type="ARBA" id="ARBA00022989"/>
    </source>
</evidence>
<protein>
    <submittedName>
        <fullName evidence="9">Putative purine permease ygfU</fullName>
    </submittedName>
</protein>
<keyword evidence="6 8" id="KW-1133">Transmembrane helix</keyword>
<proteinExistence type="inferred from homology"/>
<dbReference type="InterPro" id="IPR006042">
    <property type="entry name" value="Xan_ur_permease"/>
</dbReference>
<dbReference type="NCBIfam" id="TIGR00801">
    <property type="entry name" value="ncs2"/>
    <property type="match status" value="1"/>
</dbReference>